<name>A0A090Q7W9_9FLAO</name>
<dbReference type="InterPro" id="IPR000653">
    <property type="entry name" value="DegT/StrS_aminotransferase"/>
</dbReference>
<dbReference type="PIRSF" id="PIRSF000390">
    <property type="entry name" value="PLP_StrS"/>
    <property type="match status" value="1"/>
</dbReference>
<dbReference type="GO" id="GO:0000271">
    <property type="term" value="P:polysaccharide biosynthetic process"/>
    <property type="evidence" value="ECO:0007669"/>
    <property type="project" value="TreeGrafter"/>
</dbReference>
<dbReference type="Gene3D" id="3.40.640.10">
    <property type="entry name" value="Type I PLP-dependent aspartate aminotransferase-like (Major domain)"/>
    <property type="match status" value="1"/>
</dbReference>
<dbReference type="PANTHER" id="PTHR30244:SF36">
    <property type="entry name" value="3-OXO-GLUCOSE-6-PHOSPHATE:GLUTAMATE AMINOTRANSFERASE"/>
    <property type="match status" value="1"/>
</dbReference>
<feature type="modified residue" description="N6-(pyridoxal phosphate)lysine" evidence="4">
    <location>
        <position position="168"/>
    </location>
</feature>
<dbReference type="EMBL" id="BBML01000010">
    <property type="protein sequence ID" value="GAK98297.1"/>
    <property type="molecule type" value="Genomic_DNA"/>
</dbReference>
<dbReference type="InterPro" id="IPR015424">
    <property type="entry name" value="PyrdxlP-dep_Trfase"/>
</dbReference>
<evidence type="ECO:0000256" key="2">
    <source>
        <dbReference type="ARBA" id="ARBA00037999"/>
    </source>
</evidence>
<organism evidence="6 7">
    <name type="scientific">Nonlabens tegetincola</name>
    <dbReference type="NCBI Taxonomy" id="323273"/>
    <lineage>
        <taxon>Bacteria</taxon>
        <taxon>Pseudomonadati</taxon>
        <taxon>Bacteroidota</taxon>
        <taxon>Flavobacteriia</taxon>
        <taxon>Flavobacteriales</taxon>
        <taxon>Flavobacteriaceae</taxon>
        <taxon>Nonlabens</taxon>
    </lineage>
</organism>
<evidence type="ECO:0000256" key="1">
    <source>
        <dbReference type="ARBA" id="ARBA00022898"/>
    </source>
</evidence>
<dbReference type="AlphaFoldDB" id="A0A090Q7W9"/>
<proteinExistence type="inferred from homology"/>
<dbReference type="STRING" id="319236.BST91_07050"/>
<dbReference type="PANTHER" id="PTHR30244">
    <property type="entry name" value="TRANSAMINASE"/>
    <property type="match status" value="1"/>
</dbReference>
<keyword evidence="1 4" id="KW-0663">Pyridoxal phosphate</keyword>
<comment type="similarity">
    <text evidence="2 5">Belongs to the DegT/DnrJ/EryC1 family.</text>
</comment>
<accession>A0A090Q7W9</accession>
<evidence type="ECO:0000256" key="3">
    <source>
        <dbReference type="PIRSR" id="PIRSR000390-1"/>
    </source>
</evidence>
<feature type="active site" description="Proton acceptor" evidence="3">
    <location>
        <position position="168"/>
    </location>
</feature>
<gene>
    <name evidence="6" type="ORF">JCM19294_931</name>
</gene>
<evidence type="ECO:0000256" key="5">
    <source>
        <dbReference type="RuleBase" id="RU004508"/>
    </source>
</evidence>
<dbReference type="Proteomes" id="UP000029221">
    <property type="component" value="Unassembled WGS sequence"/>
</dbReference>
<sequence>MESIKELHESGRYIGGQFVDTFEKEFASYCNVQCCVSTGNGLDALSIILRAETALNRLPKDAKIAVPANTYIATILSVVHSHHTPVLFETEQCVVQVDDLKKIKEDYDALIVVDLYGIMVDDDVYAFAKANHKKIYTDTAQSHGGRTSSGKTSGSLAAASAFSFYPTKNLGALGDAGAITTNDQKLAAMCRKIANYGRDSQFLNSEIGVNSRMDPLQALFLSTRLKVLESDNNSRRSIAYKYSQGIDNKKVQLLSTQLANRSVFHIYPIFVEDRVAFIDFMKHHGIQTGCHYEVPPHQQKAFSKWNDLQFPATESRHQQQVSLPCHPLLDTQEVHHIIQTINSY</sequence>
<protein>
    <submittedName>
        <fullName evidence="6">Aminotransferase</fullName>
    </submittedName>
</protein>
<evidence type="ECO:0000313" key="7">
    <source>
        <dbReference type="Proteomes" id="UP000029221"/>
    </source>
</evidence>
<dbReference type="RefSeq" id="WP_084692683.1">
    <property type="nucleotide sequence ID" value="NZ_BBML01000010.1"/>
</dbReference>
<dbReference type="Pfam" id="PF01041">
    <property type="entry name" value="DegT_DnrJ_EryC1"/>
    <property type="match status" value="1"/>
</dbReference>
<keyword evidence="6" id="KW-0808">Transferase</keyword>
<reference evidence="6" key="1">
    <citation type="journal article" date="2014" name="Genome Announc.">
        <title>Draft Genome Sequences of Marine Flavobacterium Nonlabens Strains NR17, NR24, NR27, NR32, NR33, and Ara13.</title>
        <authorList>
            <person name="Nakanishi M."/>
            <person name="Meirelles P."/>
            <person name="Suzuki R."/>
            <person name="Takatani N."/>
            <person name="Mino S."/>
            <person name="Suda W."/>
            <person name="Oshima K."/>
            <person name="Hattori M."/>
            <person name="Ohkuma M."/>
            <person name="Hosokawa M."/>
            <person name="Miyashita K."/>
            <person name="Thompson F.L."/>
            <person name="Niwa A."/>
            <person name="Sawabe T."/>
            <person name="Sawabe T."/>
        </authorList>
    </citation>
    <scope>NUCLEOTIDE SEQUENCE [LARGE SCALE GENOMIC DNA]</scope>
    <source>
        <strain evidence="6">JCM 19294</strain>
    </source>
</reference>
<keyword evidence="6" id="KW-0032">Aminotransferase</keyword>
<dbReference type="GO" id="GO:0030170">
    <property type="term" value="F:pyridoxal phosphate binding"/>
    <property type="evidence" value="ECO:0007669"/>
    <property type="project" value="TreeGrafter"/>
</dbReference>
<dbReference type="InterPro" id="IPR015421">
    <property type="entry name" value="PyrdxlP-dep_Trfase_major"/>
</dbReference>
<comment type="caution">
    <text evidence="6">The sequence shown here is derived from an EMBL/GenBank/DDBJ whole genome shotgun (WGS) entry which is preliminary data.</text>
</comment>
<evidence type="ECO:0000313" key="6">
    <source>
        <dbReference type="EMBL" id="GAK98297.1"/>
    </source>
</evidence>
<dbReference type="SUPFAM" id="SSF53383">
    <property type="entry name" value="PLP-dependent transferases"/>
    <property type="match status" value="1"/>
</dbReference>
<evidence type="ECO:0000256" key="4">
    <source>
        <dbReference type="PIRSR" id="PIRSR000390-2"/>
    </source>
</evidence>
<dbReference type="InterPro" id="IPR015422">
    <property type="entry name" value="PyrdxlP-dep_Trfase_small"/>
</dbReference>
<keyword evidence="7" id="KW-1185">Reference proteome</keyword>
<dbReference type="eggNOG" id="COG0399">
    <property type="taxonomic scope" value="Bacteria"/>
</dbReference>
<dbReference type="GO" id="GO:0008483">
    <property type="term" value="F:transaminase activity"/>
    <property type="evidence" value="ECO:0007669"/>
    <property type="project" value="UniProtKB-KW"/>
</dbReference>
<dbReference type="Gene3D" id="3.90.1150.10">
    <property type="entry name" value="Aspartate Aminotransferase, domain 1"/>
    <property type="match status" value="1"/>
</dbReference>